<reference evidence="4" key="4">
    <citation type="journal article" date="2008" name="Nucleic Acids Res.">
        <title>The rice annotation project database (RAP-DB): 2008 update.</title>
        <authorList>
            <consortium name="The rice annotation project (RAP)"/>
        </authorList>
    </citation>
    <scope>GENOME REANNOTATION</scope>
    <source>
        <strain evidence="4">cv. Nipponbare</strain>
    </source>
</reference>
<reference evidence="3" key="2">
    <citation type="submission" date="2001-12" db="EMBL/GenBank/DDBJ databases">
        <title>Oryza sativa nipponbare(GA3) genomic DNA, chromosome 8, PAC clone:P0577G06.</title>
        <authorList>
            <person name="Sasaki T."/>
            <person name="Matsumoto T."/>
            <person name="Yamamoto K."/>
        </authorList>
    </citation>
    <scope>NUCLEOTIDE SEQUENCE</scope>
</reference>
<protein>
    <submittedName>
        <fullName evidence="3">Uncharacterized protein</fullName>
    </submittedName>
</protein>
<feature type="region of interest" description="Disordered" evidence="1">
    <location>
        <begin position="15"/>
        <end position="79"/>
    </location>
</feature>
<feature type="compositionally biased region" description="Low complexity" evidence="1">
    <location>
        <begin position="15"/>
        <end position="25"/>
    </location>
</feature>
<evidence type="ECO:0000256" key="1">
    <source>
        <dbReference type="SAM" id="MobiDB-lite"/>
    </source>
</evidence>
<accession>Q6ZBU0</accession>
<name>Q6ZBU0_ORYSJ</name>
<sequence length="275" mass="29477">MSLAYVSRLCARAVQAAVRAEQPATTRRRPPHAGRPPPPSSGGGSPAEVAPAAKSVAEEKARRLRRRAEKDEKRSEECSDSSAYALVQFKQKFLKKDRGRQEERNQENKNHKQSPRKWTWKWMWPQEFGPQKEMNMNARSDSSSLFLLLLRSSSSSSAAFAALIACLDDSEPPAAAAALSFAFHVVAAPPSRVFPAGAGAGDGATRAPPTRPANLTLIAAAAKLFAFLGEVKGEEGAAVAVLVGGAVRWAAPLVTPAKRRAKAQTCPRFSPHAAS</sequence>
<evidence type="ECO:0000313" key="2">
    <source>
        <dbReference type="EMBL" id="BAD03054.1"/>
    </source>
</evidence>
<feature type="region of interest" description="Disordered" evidence="1">
    <location>
        <begin position="95"/>
        <end position="117"/>
    </location>
</feature>
<dbReference type="EMBL" id="AP004590">
    <property type="protein sequence ID" value="BAD12932.1"/>
    <property type="molecule type" value="Genomic_DNA"/>
</dbReference>
<proteinExistence type="predicted"/>
<evidence type="ECO:0000313" key="3">
    <source>
        <dbReference type="EMBL" id="BAD12932.1"/>
    </source>
</evidence>
<dbReference type="Proteomes" id="UP000000763">
    <property type="component" value="Chromosome 8"/>
</dbReference>
<evidence type="ECO:0000313" key="4">
    <source>
        <dbReference type="Proteomes" id="UP000000763"/>
    </source>
</evidence>
<reference evidence="4" key="3">
    <citation type="journal article" date="2005" name="Nature">
        <title>The map-based sequence of the rice genome.</title>
        <authorList>
            <consortium name="International rice genome sequencing project (IRGSP)"/>
            <person name="Matsumoto T."/>
            <person name="Wu J."/>
            <person name="Kanamori H."/>
            <person name="Katayose Y."/>
            <person name="Fujisawa M."/>
            <person name="Namiki N."/>
            <person name="Mizuno H."/>
            <person name="Yamamoto K."/>
            <person name="Antonio B.A."/>
            <person name="Baba T."/>
            <person name="Sakata K."/>
            <person name="Nagamura Y."/>
            <person name="Aoki H."/>
            <person name="Arikawa K."/>
            <person name="Arita K."/>
            <person name="Bito T."/>
            <person name="Chiden Y."/>
            <person name="Fujitsuka N."/>
            <person name="Fukunaka R."/>
            <person name="Hamada M."/>
            <person name="Harada C."/>
            <person name="Hayashi A."/>
            <person name="Hijishita S."/>
            <person name="Honda M."/>
            <person name="Hosokawa S."/>
            <person name="Ichikawa Y."/>
            <person name="Idonuma A."/>
            <person name="Iijima M."/>
            <person name="Ikeda M."/>
            <person name="Ikeno M."/>
            <person name="Ito K."/>
            <person name="Ito S."/>
            <person name="Ito T."/>
            <person name="Ito Y."/>
            <person name="Ito Y."/>
            <person name="Iwabuchi A."/>
            <person name="Kamiya K."/>
            <person name="Karasawa W."/>
            <person name="Kurita K."/>
            <person name="Katagiri S."/>
            <person name="Kikuta A."/>
            <person name="Kobayashi H."/>
            <person name="Kobayashi N."/>
            <person name="Machita K."/>
            <person name="Maehara T."/>
            <person name="Masukawa M."/>
            <person name="Mizubayashi T."/>
            <person name="Mukai Y."/>
            <person name="Nagasaki H."/>
            <person name="Nagata Y."/>
            <person name="Naito S."/>
            <person name="Nakashima M."/>
            <person name="Nakama Y."/>
            <person name="Nakamichi Y."/>
            <person name="Nakamura M."/>
            <person name="Meguro A."/>
            <person name="Negishi M."/>
            <person name="Ohta I."/>
            <person name="Ohta T."/>
            <person name="Okamoto M."/>
            <person name="Ono N."/>
            <person name="Saji S."/>
            <person name="Sakaguchi M."/>
            <person name="Sakai K."/>
            <person name="Shibata M."/>
            <person name="Shimokawa T."/>
            <person name="Song J."/>
            <person name="Takazaki Y."/>
            <person name="Terasawa K."/>
            <person name="Tsugane M."/>
            <person name="Tsuji K."/>
            <person name="Ueda S."/>
            <person name="Waki K."/>
            <person name="Yamagata H."/>
            <person name="Yamamoto M."/>
            <person name="Yamamoto S."/>
            <person name="Yamane H."/>
            <person name="Yoshiki S."/>
            <person name="Yoshihara R."/>
            <person name="Yukawa K."/>
            <person name="Zhong H."/>
            <person name="Yano M."/>
            <person name="Yuan Q."/>
            <person name="Ouyang S."/>
            <person name="Liu J."/>
            <person name="Jones K.M."/>
            <person name="Gansberger K."/>
            <person name="Moffat K."/>
            <person name="Hill J."/>
            <person name="Bera J."/>
            <person name="Fadrosh D."/>
            <person name="Jin S."/>
            <person name="Johri S."/>
            <person name="Kim M."/>
            <person name="Overton L."/>
            <person name="Reardon M."/>
            <person name="Tsitrin T."/>
            <person name="Vuong H."/>
            <person name="Weaver B."/>
            <person name="Ciecko A."/>
            <person name="Tallon L."/>
            <person name="Jackson J."/>
            <person name="Pai G."/>
            <person name="Aken S.V."/>
            <person name="Utterback T."/>
            <person name="Reidmuller S."/>
            <person name="Feldblyum T."/>
            <person name="Hsiao J."/>
            <person name="Zismann V."/>
            <person name="Iobst S."/>
            <person name="de Vazeille A.R."/>
            <person name="Buell C.R."/>
            <person name="Ying K."/>
            <person name="Li Y."/>
            <person name="Lu T."/>
            <person name="Huang Y."/>
            <person name="Zhao Q."/>
            <person name="Feng Q."/>
            <person name="Zhang L."/>
            <person name="Zhu J."/>
            <person name="Weng Q."/>
            <person name="Mu J."/>
            <person name="Lu Y."/>
            <person name="Fan D."/>
            <person name="Liu Y."/>
            <person name="Guan J."/>
            <person name="Zhang Y."/>
            <person name="Yu S."/>
            <person name="Liu X."/>
            <person name="Zhang Y."/>
            <person name="Hong G."/>
            <person name="Han B."/>
            <person name="Choisne N."/>
            <person name="Demange N."/>
            <person name="Orjeda G."/>
            <person name="Samain S."/>
            <person name="Cattolico L."/>
            <person name="Pelletier E."/>
            <person name="Couloux A."/>
            <person name="Segurens B."/>
            <person name="Wincker P."/>
            <person name="D'Hont A."/>
            <person name="Scarpelli C."/>
            <person name="Weissenbach J."/>
            <person name="Salanoubat M."/>
            <person name="Quetier F."/>
            <person name="Yu Y."/>
            <person name="Kim H.R."/>
            <person name="Rambo T."/>
            <person name="Currie J."/>
            <person name="Collura K."/>
            <person name="Luo M."/>
            <person name="Yang T."/>
            <person name="Ammiraju J.S.S."/>
            <person name="Engler F."/>
            <person name="Soderlund C."/>
            <person name="Wing R.A."/>
            <person name="Palmer L.E."/>
            <person name="de la Bastide M."/>
            <person name="Spiegel L."/>
            <person name="Nascimento L."/>
            <person name="Zutavern T."/>
            <person name="O'Shaughnessy A."/>
            <person name="Dike S."/>
            <person name="Dedhia N."/>
            <person name="Preston R."/>
            <person name="Balija V."/>
            <person name="McCombie W.R."/>
            <person name="Chow T."/>
            <person name="Chen H."/>
            <person name="Chung M."/>
            <person name="Chen C."/>
            <person name="Shaw J."/>
            <person name="Wu H."/>
            <person name="Hsiao K."/>
            <person name="Chao Y."/>
            <person name="Chu M."/>
            <person name="Cheng C."/>
            <person name="Hour A."/>
            <person name="Lee P."/>
            <person name="Lin S."/>
            <person name="Lin Y."/>
            <person name="Liou J."/>
            <person name="Liu S."/>
            <person name="Hsing Y."/>
            <person name="Raghuvanshi S."/>
            <person name="Mohanty A."/>
            <person name="Bharti A.K."/>
            <person name="Gaur A."/>
            <person name="Gupta V."/>
            <person name="Kumar D."/>
            <person name="Ravi V."/>
            <person name="Vij S."/>
            <person name="Kapur A."/>
            <person name="Khurana P."/>
            <person name="Khurana P."/>
            <person name="Khurana J.P."/>
            <person name="Tyagi A.K."/>
            <person name="Gaikwad K."/>
            <person name="Singh A."/>
            <person name="Dalal V."/>
            <person name="Srivastava S."/>
            <person name="Dixit A."/>
            <person name="Pal A.K."/>
            <person name="Ghazi I.A."/>
            <person name="Yadav M."/>
            <person name="Pandit A."/>
            <person name="Bhargava A."/>
            <person name="Sureshbabu K."/>
            <person name="Batra K."/>
            <person name="Sharma T.R."/>
            <person name="Mohapatra T."/>
            <person name="Singh N.K."/>
            <person name="Messing J."/>
            <person name="Nelson A.B."/>
            <person name="Fuks G."/>
            <person name="Kavchok S."/>
            <person name="Keizer G."/>
            <person name="Linton E."/>
            <person name="Llaca V."/>
            <person name="Song R."/>
            <person name="Tanyolac B."/>
            <person name="Young S."/>
            <person name="Ho-Il K."/>
            <person name="Hahn J.H."/>
            <person name="Sangsakoo G."/>
            <person name="Vanavichit A."/>
            <person name="de Mattos Luiz.A.T."/>
            <person name="Zimmer P.D."/>
            <person name="Malone G."/>
            <person name="Dellagostin O."/>
            <person name="de Oliveira A.C."/>
            <person name="Bevan M."/>
            <person name="Bancroft I."/>
            <person name="Minx P."/>
            <person name="Cordum H."/>
            <person name="Wilson R."/>
            <person name="Cheng Z."/>
            <person name="Jin W."/>
            <person name="Jiang J."/>
            <person name="Leong S.A."/>
            <person name="Iwama H."/>
            <person name="Gojobori T."/>
            <person name="Itoh T."/>
            <person name="Niimura Y."/>
            <person name="Fujii Y."/>
            <person name="Habara T."/>
            <person name="Sakai H."/>
            <person name="Sato Y."/>
            <person name="Wilson G."/>
            <person name="Kumar K."/>
            <person name="McCouch S."/>
            <person name="Juretic N."/>
            <person name="Hoen D."/>
            <person name="Wright S."/>
            <person name="Bruskiewich R."/>
            <person name="Bureau T."/>
            <person name="Miyao A."/>
            <person name="Hirochika H."/>
            <person name="Nishikawa T."/>
            <person name="Kadowaki K."/>
            <person name="Sugiura M."/>
            <person name="Burr B."/>
            <person name="Sasaki T."/>
        </authorList>
    </citation>
    <scope>NUCLEOTIDE SEQUENCE [LARGE SCALE GENOMIC DNA]</scope>
    <source>
        <strain evidence="4">cv. Nipponbare</strain>
    </source>
</reference>
<gene>
    <name evidence="2" type="ORF">OJ1120_C08.27</name>
    <name evidence="3" type="ORF">P0577G06.3</name>
</gene>
<dbReference type="AlphaFoldDB" id="Q6ZBU0"/>
<dbReference type="EMBL" id="AP003878">
    <property type="protein sequence ID" value="BAD03054.1"/>
    <property type="molecule type" value="Genomic_DNA"/>
</dbReference>
<feature type="compositionally biased region" description="Basic and acidic residues" evidence="1">
    <location>
        <begin position="68"/>
        <end position="77"/>
    </location>
</feature>
<reference evidence="2" key="1">
    <citation type="submission" date="2001-07" db="EMBL/GenBank/DDBJ databases">
        <title>Oryza sativa nipponbare(GA3) genomic DNA, chromosome 8, BAC clone:OJ1120_C08.</title>
        <authorList>
            <person name="Sasaki T."/>
            <person name="Matsumoto T."/>
            <person name="Yamamoto K."/>
        </authorList>
    </citation>
    <scope>NUCLEOTIDE SEQUENCE</scope>
</reference>
<organism evidence="3 4">
    <name type="scientific">Oryza sativa subsp. japonica</name>
    <name type="common">Rice</name>
    <dbReference type="NCBI Taxonomy" id="39947"/>
    <lineage>
        <taxon>Eukaryota</taxon>
        <taxon>Viridiplantae</taxon>
        <taxon>Streptophyta</taxon>
        <taxon>Embryophyta</taxon>
        <taxon>Tracheophyta</taxon>
        <taxon>Spermatophyta</taxon>
        <taxon>Magnoliopsida</taxon>
        <taxon>Liliopsida</taxon>
        <taxon>Poales</taxon>
        <taxon>Poaceae</taxon>
        <taxon>BOP clade</taxon>
        <taxon>Oryzoideae</taxon>
        <taxon>Oryzeae</taxon>
        <taxon>Oryzinae</taxon>
        <taxon>Oryza</taxon>
        <taxon>Oryza sativa</taxon>
    </lineage>
</organism>
<feature type="compositionally biased region" description="Basic and acidic residues" evidence="1">
    <location>
        <begin position="95"/>
        <end position="110"/>
    </location>
</feature>